<reference evidence="3" key="1">
    <citation type="submission" date="2023-08" db="EMBL/GenBank/DDBJ databases">
        <authorList>
            <person name="Chen Y."/>
            <person name="Shah S."/>
            <person name="Dougan E. K."/>
            <person name="Thang M."/>
            <person name="Chan C."/>
        </authorList>
    </citation>
    <scope>NUCLEOTIDE SEQUENCE</scope>
</reference>
<dbReference type="SUPFAM" id="SSF50156">
    <property type="entry name" value="PDZ domain-like"/>
    <property type="match status" value="1"/>
</dbReference>
<protein>
    <recommendedName>
        <fullName evidence="2">PDZ domain-containing protein</fullName>
    </recommendedName>
</protein>
<feature type="compositionally biased region" description="Polar residues" evidence="1">
    <location>
        <begin position="224"/>
        <end position="235"/>
    </location>
</feature>
<dbReference type="InterPro" id="IPR036034">
    <property type="entry name" value="PDZ_sf"/>
</dbReference>
<feature type="domain" description="PDZ" evidence="2">
    <location>
        <begin position="38"/>
        <end position="128"/>
    </location>
</feature>
<feature type="domain" description="PDZ" evidence="2">
    <location>
        <begin position="129"/>
        <end position="202"/>
    </location>
</feature>
<dbReference type="EMBL" id="CAUJNA010002668">
    <property type="protein sequence ID" value="CAJ1393845.1"/>
    <property type="molecule type" value="Genomic_DNA"/>
</dbReference>
<proteinExistence type="predicted"/>
<dbReference type="InterPro" id="IPR001478">
    <property type="entry name" value="PDZ"/>
</dbReference>
<dbReference type="AlphaFoldDB" id="A0AA36N0L2"/>
<feature type="region of interest" description="Disordered" evidence="1">
    <location>
        <begin position="328"/>
        <end position="352"/>
    </location>
</feature>
<feature type="compositionally biased region" description="Basic residues" evidence="1">
    <location>
        <begin position="243"/>
        <end position="255"/>
    </location>
</feature>
<sequence length="352" mass="39583">MFCCCESNPEVTVEVHSSPVLDEVGSAMAEPPARGAFTVKLELDDLKPRLLGVALDSTEEKGLLIVSILDGIISKYNERFPRQAIRKYDKITAVNGRAGATRELRRLMITTIADETSELLQLTLRRPEEMEVKLQRPGPLGLQVNYTDLLGGVLISKIAPGGLMDRWNSEHEGQVCKGDRIIALNGGDLKGEELINKLKSLGHTRVRKIFFSLFCTTELPMSSVTGSSAVSYDSQATDDERRKEKKERKSRKHRHEARDARPAKKDDGASPKPYNWAEEVVKASLDPQNQWEFPSQKAGYVGQLAAWEQPRARGSEVASRARERAEEVQRWERERHHDAQSQQYIFGTPRGY</sequence>
<dbReference type="Proteomes" id="UP001178507">
    <property type="component" value="Unassembled WGS sequence"/>
</dbReference>
<dbReference type="SMART" id="SM00228">
    <property type="entry name" value="PDZ"/>
    <property type="match status" value="2"/>
</dbReference>
<evidence type="ECO:0000256" key="1">
    <source>
        <dbReference type="SAM" id="MobiDB-lite"/>
    </source>
</evidence>
<evidence type="ECO:0000313" key="4">
    <source>
        <dbReference type="Proteomes" id="UP001178507"/>
    </source>
</evidence>
<name>A0AA36N0L2_9DINO</name>
<gene>
    <name evidence="3" type="ORF">EVOR1521_LOCUS18616</name>
</gene>
<feature type="region of interest" description="Disordered" evidence="1">
    <location>
        <begin position="224"/>
        <end position="273"/>
    </location>
</feature>
<feature type="compositionally biased region" description="Basic and acidic residues" evidence="1">
    <location>
        <begin position="256"/>
        <end position="269"/>
    </location>
</feature>
<evidence type="ECO:0000313" key="3">
    <source>
        <dbReference type="EMBL" id="CAJ1393845.1"/>
    </source>
</evidence>
<feature type="compositionally biased region" description="Basic and acidic residues" evidence="1">
    <location>
        <begin position="328"/>
        <end position="339"/>
    </location>
</feature>
<dbReference type="PROSITE" id="PS50106">
    <property type="entry name" value="PDZ"/>
    <property type="match status" value="2"/>
</dbReference>
<keyword evidence="4" id="KW-1185">Reference proteome</keyword>
<dbReference type="Gene3D" id="2.30.42.10">
    <property type="match status" value="1"/>
</dbReference>
<comment type="caution">
    <text evidence="3">The sequence shown here is derived from an EMBL/GenBank/DDBJ whole genome shotgun (WGS) entry which is preliminary data.</text>
</comment>
<evidence type="ECO:0000259" key="2">
    <source>
        <dbReference type="PROSITE" id="PS50106"/>
    </source>
</evidence>
<organism evidence="3 4">
    <name type="scientific">Effrenium voratum</name>
    <dbReference type="NCBI Taxonomy" id="2562239"/>
    <lineage>
        <taxon>Eukaryota</taxon>
        <taxon>Sar</taxon>
        <taxon>Alveolata</taxon>
        <taxon>Dinophyceae</taxon>
        <taxon>Suessiales</taxon>
        <taxon>Symbiodiniaceae</taxon>
        <taxon>Effrenium</taxon>
    </lineage>
</organism>
<accession>A0AA36N0L2</accession>